<reference evidence="1 2" key="1">
    <citation type="journal article" date="2021" name="BMC Genomics">
        <title>Datura genome reveals duplications of psychoactive alkaloid biosynthetic genes and high mutation rate following tissue culture.</title>
        <authorList>
            <person name="Rajewski A."/>
            <person name="Carter-House D."/>
            <person name="Stajich J."/>
            <person name="Litt A."/>
        </authorList>
    </citation>
    <scope>NUCLEOTIDE SEQUENCE [LARGE SCALE GENOMIC DNA]</scope>
    <source>
        <strain evidence="1">AR-01</strain>
    </source>
</reference>
<comment type="caution">
    <text evidence="1">The sequence shown here is derived from an EMBL/GenBank/DDBJ whole genome shotgun (WGS) entry which is preliminary data.</text>
</comment>
<organism evidence="1 2">
    <name type="scientific">Datura stramonium</name>
    <name type="common">Jimsonweed</name>
    <name type="synonym">Common thornapple</name>
    <dbReference type="NCBI Taxonomy" id="4076"/>
    <lineage>
        <taxon>Eukaryota</taxon>
        <taxon>Viridiplantae</taxon>
        <taxon>Streptophyta</taxon>
        <taxon>Embryophyta</taxon>
        <taxon>Tracheophyta</taxon>
        <taxon>Spermatophyta</taxon>
        <taxon>Magnoliopsida</taxon>
        <taxon>eudicotyledons</taxon>
        <taxon>Gunneridae</taxon>
        <taxon>Pentapetalae</taxon>
        <taxon>asterids</taxon>
        <taxon>lamiids</taxon>
        <taxon>Solanales</taxon>
        <taxon>Solanaceae</taxon>
        <taxon>Solanoideae</taxon>
        <taxon>Datureae</taxon>
        <taxon>Datura</taxon>
    </lineage>
</organism>
<feature type="non-terminal residue" evidence="1">
    <location>
        <position position="1"/>
    </location>
</feature>
<feature type="non-terminal residue" evidence="1">
    <location>
        <position position="92"/>
    </location>
</feature>
<protein>
    <submittedName>
        <fullName evidence="1">Uncharacterized protein</fullName>
    </submittedName>
</protein>
<evidence type="ECO:0000313" key="2">
    <source>
        <dbReference type="Proteomes" id="UP000823775"/>
    </source>
</evidence>
<keyword evidence="2" id="KW-1185">Reference proteome</keyword>
<gene>
    <name evidence="1" type="ORF">HAX54_051536</name>
</gene>
<accession>A0ABS8RRV7</accession>
<dbReference type="EMBL" id="JACEIK010000092">
    <property type="protein sequence ID" value="MCD7449347.1"/>
    <property type="molecule type" value="Genomic_DNA"/>
</dbReference>
<proteinExistence type="predicted"/>
<name>A0ABS8RRV7_DATST</name>
<evidence type="ECO:0000313" key="1">
    <source>
        <dbReference type="EMBL" id="MCD7449347.1"/>
    </source>
</evidence>
<dbReference type="Proteomes" id="UP000823775">
    <property type="component" value="Unassembled WGS sequence"/>
</dbReference>
<sequence length="92" mass="10556">DLCCIRFLTIEPRLRNLRLSQEAKNFPSYVAPSLVKVNFRNNYGSFPVSLLNIACESSTVLNPCKPPERVYTRVVDLIRFLKKRRKLSGPST</sequence>